<dbReference type="InterPro" id="IPR025154">
    <property type="entry name" value="Put_metallopeptidase_dom"/>
</dbReference>
<evidence type="ECO:0000259" key="1">
    <source>
        <dbReference type="Pfam" id="PF09967"/>
    </source>
</evidence>
<accession>A0ABX7S8I6</accession>
<sequence>MDKALNEIKKESPFYTYLLLGIQFQENYSIRNLAIKFARTGDIVLLYNPSSVKKKPLWFLKALILHEIMHIINQHFRIKPKNAKEKKIWDLAMDAAINQYIPELDARSVPLNVLIEEGHGTDNDTIFVGPPAFMINATAEEYFEWIMNEFEKRKDFDVEALPDTFDDHSSLYNNPETTLEMILEITQNKIGKAFNMFGKELDSGLKQMISLSLQNSKVDWKTALRKFSGASKKGERYMTPLRPNRRYENLPGWKQEYKSKIAVIMDTSASIIDEELNQFITEIEKLSKYDVDIVLIQIDKSVTLVTKYISGKWKNLEVYGGGETNLQPAIDYAEKELNIEGLIIFTDGFVDIPHIKRRALFVLSSKYNHEFLEDAIKIYGKSSVIVLKN</sequence>
<evidence type="ECO:0000313" key="3">
    <source>
        <dbReference type="EMBL" id="QTA38914.1"/>
    </source>
</evidence>
<dbReference type="Pfam" id="PF09967">
    <property type="entry name" value="DUF2201"/>
    <property type="match status" value="1"/>
</dbReference>
<evidence type="ECO:0000313" key="4">
    <source>
        <dbReference type="Proteomes" id="UP000671862"/>
    </source>
</evidence>
<evidence type="ECO:0000259" key="2">
    <source>
        <dbReference type="Pfam" id="PF13203"/>
    </source>
</evidence>
<keyword evidence="4" id="KW-1185">Reference proteome</keyword>
<protein>
    <recommendedName>
        <fullName evidence="5">VWA-like domain-containing protein</fullName>
    </recommendedName>
</protein>
<proteinExistence type="predicted"/>
<gene>
    <name evidence="3" type="ORF">JYK00_04740</name>
</gene>
<dbReference type="Pfam" id="PF13203">
    <property type="entry name" value="DUF2201_N"/>
    <property type="match status" value="1"/>
</dbReference>
<feature type="domain" description="Putative metallopeptidase" evidence="2">
    <location>
        <begin position="2"/>
        <end position="111"/>
    </location>
</feature>
<dbReference type="SUPFAM" id="SSF53300">
    <property type="entry name" value="vWA-like"/>
    <property type="match status" value="1"/>
</dbReference>
<dbReference type="InterPro" id="IPR036465">
    <property type="entry name" value="vWFA_dom_sf"/>
</dbReference>
<dbReference type="EMBL" id="CP071446">
    <property type="protein sequence ID" value="QTA38914.1"/>
    <property type="molecule type" value="Genomic_DNA"/>
</dbReference>
<evidence type="ECO:0008006" key="5">
    <source>
        <dbReference type="Google" id="ProtNLM"/>
    </source>
</evidence>
<dbReference type="Proteomes" id="UP000671862">
    <property type="component" value="Chromosome"/>
</dbReference>
<dbReference type="PANTHER" id="PTHR38730">
    <property type="entry name" value="SLL7028 PROTEIN"/>
    <property type="match status" value="1"/>
</dbReference>
<name>A0ABX7S8I6_9BACT</name>
<dbReference type="PANTHER" id="PTHR38730:SF1">
    <property type="entry name" value="SLL7028 PROTEIN"/>
    <property type="match status" value="1"/>
</dbReference>
<reference evidence="3 4" key="1">
    <citation type="submission" date="2021-03" db="EMBL/GenBank/DDBJ databases">
        <title>Thermosipho ferrireducens sp.nov., an anaerobic thermophilic iron-reducing bacterium isolated from a deep-sea hydrothermal sulfide deposits.</title>
        <authorList>
            <person name="Zeng X."/>
            <person name="Chen Y."/>
            <person name="Shao Z."/>
        </authorList>
    </citation>
    <scope>NUCLEOTIDE SEQUENCE [LARGE SCALE GENOMIC DNA]</scope>
    <source>
        <strain evidence="3 4">JL129W03</strain>
    </source>
</reference>
<feature type="domain" description="VWA-like" evidence="1">
    <location>
        <begin position="261"/>
        <end position="347"/>
    </location>
</feature>
<organism evidence="3 4">
    <name type="scientific">Thermosipho ferrireducens</name>
    <dbReference type="NCBI Taxonomy" id="2571116"/>
    <lineage>
        <taxon>Bacteria</taxon>
        <taxon>Thermotogati</taxon>
        <taxon>Thermotogota</taxon>
        <taxon>Thermotogae</taxon>
        <taxon>Thermotogales</taxon>
        <taxon>Fervidobacteriaceae</taxon>
        <taxon>Thermosipho</taxon>
    </lineage>
</organism>
<dbReference type="InterPro" id="IPR018698">
    <property type="entry name" value="VWA-like_dom"/>
</dbReference>